<dbReference type="EMBL" id="MCOG01000181">
    <property type="protein sequence ID" value="ORY29190.1"/>
    <property type="molecule type" value="Genomic_DNA"/>
</dbReference>
<feature type="coiled-coil region" evidence="1">
    <location>
        <begin position="335"/>
        <end position="383"/>
    </location>
</feature>
<comment type="caution">
    <text evidence="3">The sequence shown here is derived from an EMBL/GenBank/DDBJ whole genome shotgun (WGS) entry which is preliminary data.</text>
</comment>
<evidence type="ECO:0000313" key="4">
    <source>
        <dbReference type="Proteomes" id="UP000193920"/>
    </source>
</evidence>
<reference evidence="3 4" key="1">
    <citation type="submission" date="2016-08" db="EMBL/GenBank/DDBJ databases">
        <title>A Parts List for Fungal Cellulosomes Revealed by Comparative Genomics.</title>
        <authorList>
            <consortium name="DOE Joint Genome Institute"/>
            <person name="Haitjema C.H."/>
            <person name="Gilmore S.P."/>
            <person name="Henske J.K."/>
            <person name="Solomon K.V."/>
            <person name="De Groot R."/>
            <person name="Kuo A."/>
            <person name="Mondo S.J."/>
            <person name="Salamov A.A."/>
            <person name="Labutti K."/>
            <person name="Zhao Z."/>
            <person name="Chiniquy J."/>
            <person name="Barry K."/>
            <person name="Brewer H.M."/>
            <person name="Purvine S.O."/>
            <person name="Wright A.T."/>
            <person name="Boxma B."/>
            <person name="Van Alen T."/>
            <person name="Hackstein J.H."/>
            <person name="Baker S.E."/>
            <person name="Grigoriev I.V."/>
            <person name="O'Malley M.A."/>
        </authorList>
    </citation>
    <scope>NUCLEOTIDE SEQUENCE [LARGE SCALE GENOMIC DNA]</scope>
    <source>
        <strain evidence="3 4">G1</strain>
    </source>
</reference>
<evidence type="ECO:0000313" key="3">
    <source>
        <dbReference type="EMBL" id="ORY29190.1"/>
    </source>
</evidence>
<sequence>MTNLLSIYKKKTKDDSEKLSEVEVRKSKEIALLQKQIEDGTKQLRQQEVKMEMLRKKLDRKIEENNSLSKKLKDHIILYDNNNGNKYSKKNKKQPKSINSSNETTSNNDDTSSNNKIENNNNKNDNKDNNNSQKNFDINSSKETKNQNKETNNVLKKSKIAKINLNKIKLSSTLSFTIHEIKRRLFVVNDALDEKKNELNKLSNEEKEEKKVCSLIIESLNKEKDLLTNQLEQIQKKNNVIYKTKEVQTDEDKSNNIYHEIFDDKQKEELEDYIETLENERLQLNERLNNIISDHNREINELKKLYEQKLCHSQNKLDEEMKDSNDESLHEKEIIKLLKKNNQEYMNKISQLEQNNKFFKEKQKDLKKKLREFANENNHLIERPIKASRKSLRSSNSESTIVPSEGEMTVNTSISDLTNCDKDSHHQMNSSSQFSLPVICIKDTDNNSIVKAKDINICSKNDGSSCMSSDNNINITNSKNPLEKQNNSILNTNDFLPSILNKK</sequence>
<evidence type="ECO:0000256" key="1">
    <source>
        <dbReference type="SAM" id="Coils"/>
    </source>
</evidence>
<accession>A0A1Y2B3Q2</accession>
<feature type="region of interest" description="Disordered" evidence="2">
    <location>
        <begin position="81"/>
        <end position="153"/>
    </location>
</feature>
<feature type="compositionally biased region" description="Low complexity" evidence="2">
    <location>
        <begin position="96"/>
        <end position="135"/>
    </location>
</feature>
<dbReference type="Proteomes" id="UP000193920">
    <property type="component" value="Unassembled WGS sequence"/>
</dbReference>
<dbReference type="AlphaFoldDB" id="A0A1Y2B3Q2"/>
<keyword evidence="4" id="KW-1185">Reference proteome</keyword>
<name>A0A1Y2B3Q2_9FUNG</name>
<proteinExistence type="predicted"/>
<gene>
    <name evidence="3" type="ORF">LY90DRAFT_512915</name>
</gene>
<dbReference type="OrthoDB" id="3176171at2759"/>
<feature type="coiled-coil region" evidence="1">
    <location>
        <begin position="185"/>
        <end position="237"/>
    </location>
</feature>
<feature type="coiled-coil region" evidence="1">
    <location>
        <begin position="263"/>
        <end position="305"/>
    </location>
</feature>
<protein>
    <submittedName>
        <fullName evidence="3">Uncharacterized protein</fullName>
    </submittedName>
</protein>
<feature type="coiled-coil region" evidence="1">
    <location>
        <begin position="30"/>
        <end position="71"/>
    </location>
</feature>
<organism evidence="3 4">
    <name type="scientific">Neocallimastix californiae</name>
    <dbReference type="NCBI Taxonomy" id="1754190"/>
    <lineage>
        <taxon>Eukaryota</taxon>
        <taxon>Fungi</taxon>
        <taxon>Fungi incertae sedis</taxon>
        <taxon>Chytridiomycota</taxon>
        <taxon>Chytridiomycota incertae sedis</taxon>
        <taxon>Neocallimastigomycetes</taxon>
        <taxon>Neocallimastigales</taxon>
        <taxon>Neocallimastigaceae</taxon>
        <taxon>Neocallimastix</taxon>
    </lineage>
</organism>
<keyword evidence="1" id="KW-0175">Coiled coil</keyword>
<evidence type="ECO:0000256" key="2">
    <source>
        <dbReference type="SAM" id="MobiDB-lite"/>
    </source>
</evidence>